<organism evidence="2 3">
    <name type="scientific">Desulfamplus magnetovallimortis</name>
    <dbReference type="NCBI Taxonomy" id="1246637"/>
    <lineage>
        <taxon>Bacteria</taxon>
        <taxon>Pseudomonadati</taxon>
        <taxon>Thermodesulfobacteriota</taxon>
        <taxon>Desulfobacteria</taxon>
        <taxon>Desulfobacterales</taxon>
        <taxon>Desulfobacteraceae</taxon>
        <taxon>Desulfamplus</taxon>
    </lineage>
</organism>
<protein>
    <submittedName>
        <fullName evidence="2">Uncharacterized protein</fullName>
    </submittedName>
</protein>
<dbReference type="EMBL" id="FWEV01000182">
    <property type="protein sequence ID" value="SLM31045.1"/>
    <property type="molecule type" value="Genomic_DNA"/>
</dbReference>
<keyword evidence="3" id="KW-1185">Reference proteome</keyword>
<dbReference type="RefSeq" id="WP_080809794.1">
    <property type="nucleotide sequence ID" value="NZ_LT828572.1"/>
</dbReference>
<dbReference type="AlphaFoldDB" id="A0A1W1HF95"/>
<evidence type="ECO:0000256" key="1">
    <source>
        <dbReference type="SAM" id="MobiDB-lite"/>
    </source>
</evidence>
<name>A0A1W1HF95_9BACT</name>
<proteinExistence type="predicted"/>
<gene>
    <name evidence="2" type="ORF">MTBBW1_2620009</name>
</gene>
<evidence type="ECO:0000313" key="2">
    <source>
        <dbReference type="EMBL" id="SLM31045.1"/>
    </source>
</evidence>
<feature type="region of interest" description="Disordered" evidence="1">
    <location>
        <begin position="98"/>
        <end position="136"/>
    </location>
</feature>
<evidence type="ECO:0000313" key="3">
    <source>
        <dbReference type="Proteomes" id="UP000191931"/>
    </source>
</evidence>
<dbReference type="Proteomes" id="UP000191931">
    <property type="component" value="Unassembled WGS sequence"/>
</dbReference>
<accession>A0A1W1HF95</accession>
<reference evidence="2 3" key="1">
    <citation type="submission" date="2017-03" db="EMBL/GenBank/DDBJ databases">
        <authorList>
            <person name="Afonso C.L."/>
            <person name="Miller P.J."/>
            <person name="Scott M.A."/>
            <person name="Spackman E."/>
            <person name="Goraichik I."/>
            <person name="Dimitrov K.M."/>
            <person name="Suarez D.L."/>
            <person name="Swayne D.E."/>
        </authorList>
    </citation>
    <scope>NUCLEOTIDE SEQUENCE [LARGE SCALE GENOMIC DNA]</scope>
    <source>
        <strain evidence="2">PRJEB14757</strain>
    </source>
</reference>
<dbReference type="STRING" id="1246637.MTBBW1_2620009"/>
<sequence length="202" mass="22772">MGIPINPKEYIKTTQRVLSSKTNIFETFPLCVKNIIEQKLWEKVEDKNGNYFKSFEALCKHPLWHGLELSIDDLLMYLKNAPDVKSMVIGELEALKDQKDNEAGPGRGKKKQGSNTTMFSKTEDKPKQSRGTTYLSKRLKRDNPELFSKVASGELSAHRAAVLAGIKKPMLQVRADDLQAALDKLLKYYSKSDIAAAIENIQ</sequence>